<keyword evidence="1" id="KW-0472">Membrane</keyword>
<dbReference type="InterPro" id="IPR021994">
    <property type="entry name" value="DUF3592"/>
</dbReference>
<gene>
    <name evidence="3" type="ORF">METZ01_LOCUS385652</name>
</gene>
<organism evidence="3">
    <name type="scientific">marine metagenome</name>
    <dbReference type="NCBI Taxonomy" id="408172"/>
    <lineage>
        <taxon>unclassified sequences</taxon>
        <taxon>metagenomes</taxon>
        <taxon>ecological metagenomes</taxon>
    </lineage>
</organism>
<evidence type="ECO:0000259" key="2">
    <source>
        <dbReference type="Pfam" id="PF12158"/>
    </source>
</evidence>
<keyword evidence="1" id="KW-0812">Transmembrane</keyword>
<keyword evidence="1" id="KW-1133">Transmembrane helix</keyword>
<evidence type="ECO:0000256" key="1">
    <source>
        <dbReference type="SAM" id="Phobius"/>
    </source>
</evidence>
<evidence type="ECO:0000313" key="3">
    <source>
        <dbReference type="EMBL" id="SVD32798.1"/>
    </source>
</evidence>
<name>A0A382UGG1_9ZZZZ</name>
<proteinExistence type="predicted"/>
<dbReference type="EMBL" id="UINC01143714">
    <property type="protein sequence ID" value="SVD32798.1"/>
    <property type="molecule type" value="Genomic_DNA"/>
</dbReference>
<feature type="transmembrane region" description="Helical" evidence="1">
    <location>
        <begin position="20"/>
        <end position="39"/>
    </location>
</feature>
<dbReference type="Pfam" id="PF12158">
    <property type="entry name" value="DUF3592"/>
    <property type="match status" value="1"/>
</dbReference>
<dbReference type="AlphaFoldDB" id="A0A382UGG1"/>
<feature type="domain" description="DUF3592" evidence="2">
    <location>
        <begin position="43"/>
        <end position="109"/>
    </location>
</feature>
<reference evidence="3" key="1">
    <citation type="submission" date="2018-05" db="EMBL/GenBank/DDBJ databases">
        <authorList>
            <person name="Lanie J.A."/>
            <person name="Ng W.-L."/>
            <person name="Kazmierczak K.M."/>
            <person name="Andrzejewski T.M."/>
            <person name="Davidsen T.M."/>
            <person name="Wayne K.J."/>
            <person name="Tettelin H."/>
            <person name="Glass J.I."/>
            <person name="Rusch D."/>
            <person name="Podicherti R."/>
            <person name="Tsui H.-C.T."/>
            <person name="Winkler M.E."/>
        </authorList>
    </citation>
    <scope>NUCLEOTIDE SEQUENCE</scope>
</reference>
<accession>A0A382UGG1</accession>
<protein>
    <recommendedName>
        <fullName evidence="2">DUF3592 domain-containing protein</fullName>
    </recommendedName>
</protein>
<sequence length="140" mass="16081">MRKNKELTVGQKTTLRILSYIGFVICLFFIYKTSSFVIATEKTNGKVIRIDSYRSTARGRSMQYAPVFEYNDSQGNSYISEPGWYSSKSKYNVGQSVEIIYSKQDPSKLKINNFFVIWRIAILSGIISILLLLLSKFGYQ</sequence>
<feature type="transmembrane region" description="Helical" evidence="1">
    <location>
        <begin position="116"/>
        <end position="134"/>
    </location>
</feature>